<keyword evidence="1" id="KW-1185">Reference proteome</keyword>
<dbReference type="WBParaSite" id="EEL_0000341601-mRNA-1">
    <property type="protein sequence ID" value="EEL_0000341601-mRNA-1"/>
    <property type="gene ID" value="EEL_0000341601"/>
</dbReference>
<dbReference type="PANTHER" id="PTHR34095">
    <property type="entry name" value="39S RIBOSOMAL PROTEIN L55, MITOCHONDRIAL"/>
    <property type="match status" value="1"/>
</dbReference>
<dbReference type="GO" id="GO:0006412">
    <property type="term" value="P:translation"/>
    <property type="evidence" value="ECO:0007669"/>
    <property type="project" value="TreeGrafter"/>
</dbReference>
<dbReference type="AlphaFoldDB" id="A0A0R3RPH9"/>
<dbReference type="GO" id="GO:0003735">
    <property type="term" value="F:structural constituent of ribosome"/>
    <property type="evidence" value="ECO:0007669"/>
    <property type="project" value="InterPro"/>
</dbReference>
<name>A0A0R3RPH9_9BILA</name>
<dbReference type="GO" id="GO:0005762">
    <property type="term" value="C:mitochondrial large ribosomal subunit"/>
    <property type="evidence" value="ECO:0007669"/>
    <property type="project" value="InterPro"/>
</dbReference>
<accession>A0A0R3RPH9</accession>
<evidence type="ECO:0000313" key="1">
    <source>
        <dbReference type="Proteomes" id="UP000050640"/>
    </source>
</evidence>
<dbReference type="InterPro" id="IPR018615">
    <property type="entry name" value="Ribosomal_mL55"/>
</dbReference>
<dbReference type="InterPro" id="IPR044884">
    <property type="entry name" value="Ribosomal_mL55_sf"/>
</dbReference>
<dbReference type="STRING" id="1147741.A0A0R3RPH9"/>
<reference evidence="2" key="1">
    <citation type="submission" date="2017-02" db="UniProtKB">
        <authorList>
            <consortium name="WormBaseParasite"/>
        </authorList>
    </citation>
    <scope>IDENTIFICATION</scope>
</reference>
<evidence type="ECO:0000313" key="2">
    <source>
        <dbReference type="WBParaSite" id="EEL_0000341601-mRNA-1"/>
    </source>
</evidence>
<dbReference type="Gene3D" id="6.20.130.20">
    <property type="entry name" value="Mitochondrial ribosomal protein L55"/>
    <property type="match status" value="1"/>
</dbReference>
<proteinExistence type="predicted"/>
<protein>
    <submittedName>
        <fullName evidence="2">39S ribosomal protein L55, mitochondrial</fullName>
    </submittedName>
</protein>
<dbReference type="Proteomes" id="UP000050640">
    <property type="component" value="Unplaced"/>
</dbReference>
<sequence length="127" mass="15099">MSLLMLELVRNVASIRMTFLLSAVKTFHRSDRSNAHHASISRIKRARYIRQYHVTLLQPDGSTVPIRAAEPLDLIRMPFNLDTLTDEERRHLEMKRHKTKKLTKRREIVKFNADEYIDLWRRSSKKS</sequence>
<organism evidence="1 2">
    <name type="scientific">Elaeophora elaphi</name>
    <dbReference type="NCBI Taxonomy" id="1147741"/>
    <lineage>
        <taxon>Eukaryota</taxon>
        <taxon>Metazoa</taxon>
        <taxon>Ecdysozoa</taxon>
        <taxon>Nematoda</taxon>
        <taxon>Chromadorea</taxon>
        <taxon>Rhabditida</taxon>
        <taxon>Spirurina</taxon>
        <taxon>Spiruromorpha</taxon>
        <taxon>Filarioidea</taxon>
        <taxon>Onchocercidae</taxon>
        <taxon>Elaeophora</taxon>
    </lineage>
</organism>
<dbReference type="PANTHER" id="PTHR34095:SF1">
    <property type="entry name" value="LARGE RIBOSOMAL SUBUNIT PROTEIN ML55"/>
    <property type="match status" value="1"/>
</dbReference>
<dbReference type="Pfam" id="PF09776">
    <property type="entry name" value="Mitoc_L55"/>
    <property type="match status" value="1"/>
</dbReference>